<evidence type="ECO:0000313" key="6">
    <source>
        <dbReference type="EMBL" id="GAB1582330.1"/>
    </source>
</evidence>
<keyword evidence="2" id="KW-0479">Metal-binding</keyword>
<keyword evidence="4" id="KW-0456">Lyase</keyword>
<dbReference type="Proteomes" id="UP001628091">
    <property type="component" value="Unassembled WGS sequence"/>
</dbReference>
<evidence type="ECO:0000256" key="4">
    <source>
        <dbReference type="ARBA" id="ARBA00023239"/>
    </source>
</evidence>
<name>A0ABQ0H089_9HYPH</name>
<keyword evidence="7" id="KW-1185">Reference proteome</keyword>
<accession>A0ABQ0H089</accession>
<organism evidence="6 7">
    <name type="scientific">Phyllobacterium phragmitis</name>
    <dbReference type="NCBI Taxonomy" id="2670329"/>
    <lineage>
        <taxon>Bacteria</taxon>
        <taxon>Pseudomonadati</taxon>
        <taxon>Pseudomonadota</taxon>
        <taxon>Alphaproteobacteria</taxon>
        <taxon>Hyphomicrobiales</taxon>
        <taxon>Phyllobacteriaceae</taxon>
        <taxon>Phyllobacterium</taxon>
    </lineage>
</organism>
<dbReference type="EMBL" id="BAAFZP010000001">
    <property type="protein sequence ID" value="GAB1582330.1"/>
    <property type="molecule type" value="Genomic_DNA"/>
</dbReference>
<gene>
    <name evidence="6" type="ORF">PPNSA23_22730</name>
</gene>
<proteinExistence type="inferred from homology"/>
<keyword evidence="3" id="KW-0862">Zinc</keyword>
<reference evidence="6 7" key="1">
    <citation type="submission" date="2024-10" db="EMBL/GenBank/DDBJ databases">
        <title>Isolation, draft genome sequencing and identification of Phyllobacterium sp. NSA23, isolated from leaf soil.</title>
        <authorList>
            <person name="Akita H."/>
        </authorList>
    </citation>
    <scope>NUCLEOTIDE SEQUENCE [LARGE SCALE GENOMIC DNA]</scope>
    <source>
        <strain evidence="6 7">NSA23</strain>
    </source>
</reference>
<dbReference type="SUPFAM" id="SSF51316">
    <property type="entry name" value="Mss4-like"/>
    <property type="match status" value="1"/>
</dbReference>
<dbReference type="InterPro" id="IPR006913">
    <property type="entry name" value="CENP-V/GFA"/>
</dbReference>
<dbReference type="PANTHER" id="PTHR33337">
    <property type="entry name" value="GFA DOMAIN-CONTAINING PROTEIN"/>
    <property type="match status" value="1"/>
</dbReference>
<comment type="similarity">
    <text evidence="1">Belongs to the Gfa family.</text>
</comment>
<dbReference type="Gene3D" id="3.90.1590.10">
    <property type="entry name" value="glutathione-dependent formaldehyde- activating enzyme (gfa)"/>
    <property type="match status" value="1"/>
</dbReference>
<evidence type="ECO:0000313" key="7">
    <source>
        <dbReference type="Proteomes" id="UP001628091"/>
    </source>
</evidence>
<protein>
    <recommendedName>
        <fullName evidence="5">CENP-V/GFA domain-containing protein</fullName>
    </recommendedName>
</protein>
<feature type="domain" description="CENP-V/GFA" evidence="5">
    <location>
        <begin position="6"/>
        <end position="117"/>
    </location>
</feature>
<dbReference type="PROSITE" id="PS51891">
    <property type="entry name" value="CENP_V_GFA"/>
    <property type="match status" value="1"/>
</dbReference>
<dbReference type="InterPro" id="IPR011057">
    <property type="entry name" value="Mss4-like_sf"/>
</dbReference>
<dbReference type="Pfam" id="PF04828">
    <property type="entry name" value="GFA"/>
    <property type="match status" value="1"/>
</dbReference>
<evidence type="ECO:0000256" key="1">
    <source>
        <dbReference type="ARBA" id="ARBA00005495"/>
    </source>
</evidence>
<comment type="caution">
    <text evidence="6">The sequence shown here is derived from an EMBL/GenBank/DDBJ whole genome shotgun (WGS) entry which is preliminary data.</text>
</comment>
<evidence type="ECO:0000256" key="3">
    <source>
        <dbReference type="ARBA" id="ARBA00022833"/>
    </source>
</evidence>
<dbReference type="RefSeq" id="WP_407864982.1">
    <property type="nucleotide sequence ID" value="NZ_BAAFZP010000001.1"/>
</dbReference>
<evidence type="ECO:0000256" key="2">
    <source>
        <dbReference type="ARBA" id="ARBA00022723"/>
    </source>
</evidence>
<sequence length="137" mass="15365">MHSPVRKATCSCRRVELICAGEPRRVYACSCNECQRCTGTAFSYRAIYPDAAVVGRKGETKSWRRPGTSGAWLEQHFCVRCGSVVFMRAETLKDAISVSIGCFEDQDFPPPHTLHWPDRRHRWLCLEGVAKASPSSS</sequence>
<dbReference type="PANTHER" id="PTHR33337:SF40">
    <property type="entry name" value="CENP-V_GFA DOMAIN-CONTAINING PROTEIN-RELATED"/>
    <property type="match status" value="1"/>
</dbReference>
<evidence type="ECO:0000259" key="5">
    <source>
        <dbReference type="PROSITE" id="PS51891"/>
    </source>
</evidence>